<reference evidence="3" key="1">
    <citation type="submission" date="2022-08" db="EMBL/GenBank/DDBJ databases">
        <authorList>
            <person name="Kallberg Y."/>
            <person name="Tangrot J."/>
            <person name="Rosling A."/>
        </authorList>
    </citation>
    <scope>NUCLEOTIDE SEQUENCE</scope>
    <source>
        <strain evidence="3">Wild A</strain>
    </source>
</reference>
<feature type="compositionally biased region" description="Basic and acidic residues" evidence="1">
    <location>
        <begin position="1"/>
        <end position="74"/>
    </location>
</feature>
<evidence type="ECO:0000313" key="3">
    <source>
        <dbReference type="EMBL" id="CAI2193146.1"/>
    </source>
</evidence>
<dbReference type="Proteomes" id="UP001153678">
    <property type="component" value="Unassembled WGS sequence"/>
</dbReference>
<evidence type="ECO:0000313" key="4">
    <source>
        <dbReference type="Proteomes" id="UP001153678"/>
    </source>
</evidence>
<evidence type="ECO:0000256" key="1">
    <source>
        <dbReference type="SAM" id="MobiDB-lite"/>
    </source>
</evidence>
<sequence length="254" mass="28175">APKDAPKETEEKEAPKDAPKEKEEKEAPKDEPKEPEVPKNAPKEKEALPKTPKETEEKATPKEAPKEAPIKAPKEIAIQNPKVIPKSKGIKVAQEKIEVIPIQVENNPKVSKGLGSGGKSAHVIDETEKLEFGKEKESKEKDVSTNFGAGDPNVFVANNKTSNHRESPVTNDVNPTNNDYEDDNSGVYPATPVTNDQVLNENNDQFQNNNNGQLPQNLEAKYNQYSSNSLMKLELFSNKFTFITVLLVVIYLFD</sequence>
<keyword evidence="2" id="KW-0812">Transmembrane</keyword>
<keyword evidence="2" id="KW-0472">Membrane</keyword>
<evidence type="ECO:0000256" key="2">
    <source>
        <dbReference type="SAM" id="Phobius"/>
    </source>
</evidence>
<dbReference type="EMBL" id="CAMKVN010009148">
    <property type="protein sequence ID" value="CAI2193146.1"/>
    <property type="molecule type" value="Genomic_DNA"/>
</dbReference>
<protein>
    <submittedName>
        <fullName evidence="3">1281_t:CDS:1</fullName>
    </submittedName>
</protein>
<proteinExistence type="predicted"/>
<accession>A0A9W4T5I1</accession>
<comment type="caution">
    <text evidence="3">The sequence shown here is derived from an EMBL/GenBank/DDBJ whole genome shotgun (WGS) entry which is preliminary data.</text>
</comment>
<feature type="region of interest" description="Disordered" evidence="1">
    <location>
        <begin position="133"/>
        <end position="152"/>
    </location>
</feature>
<keyword evidence="2" id="KW-1133">Transmembrane helix</keyword>
<gene>
    <name evidence="3" type="ORF">FWILDA_LOCUS15929</name>
</gene>
<dbReference type="AlphaFoldDB" id="A0A9W4T5I1"/>
<dbReference type="OrthoDB" id="10615101at2759"/>
<feature type="region of interest" description="Disordered" evidence="1">
    <location>
        <begin position="1"/>
        <end position="89"/>
    </location>
</feature>
<keyword evidence="4" id="KW-1185">Reference proteome</keyword>
<feature type="non-terminal residue" evidence="3">
    <location>
        <position position="1"/>
    </location>
</feature>
<name>A0A9W4T5I1_9GLOM</name>
<feature type="compositionally biased region" description="Basic and acidic residues" evidence="1">
    <location>
        <begin position="133"/>
        <end position="143"/>
    </location>
</feature>
<feature type="transmembrane region" description="Helical" evidence="2">
    <location>
        <begin position="235"/>
        <end position="253"/>
    </location>
</feature>
<organism evidence="3 4">
    <name type="scientific">Funneliformis geosporum</name>
    <dbReference type="NCBI Taxonomy" id="1117311"/>
    <lineage>
        <taxon>Eukaryota</taxon>
        <taxon>Fungi</taxon>
        <taxon>Fungi incertae sedis</taxon>
        <taxon>Mucoromycota</taxon>
        <taxon>Glomeromycotina</taxon>
        <taxon>Glomeromycetes</taxon>
        <taxon>Glomerales</taxon>
        <taxon>Glomeraceae</taxon>
        <taxon>Funneliformis</taxon>
    </lineage>
</organism>